<keyword evidence="5 9" id="KW-1133">Transmembrane helix</keyword>
<feature type="chain" id="PRO_5047240832" evidence="10">
    <location>
        <begin position="33"/>
        <end position="494"/>
    </location>
</feature>
<gene>
    <name evidence="11" type="ORF">SI7747_UN021947</name>
</gene>
<sequence>MQIGEVPFPFSPRLLRWILLLLIAFPPILVSCDEIAVGLPPGKLQLPPGEPVEGSPGAKPGAVMACNRVHIRGVLRLRHPNLFFHSLKVKVNLSSRQIVALGFPPNASRGVGMCPSGEWRKLSKGSWLQNTSPFSDKILDVRMHPGRPSAVVEVSTEGEFMPHRMVLLILGIVLMAFARMLSESVVFYYGGAMAVGVILVFLMVLFQGMKLLPTGRKGSVAIFLYSSIVGVATFLLHYLSGLLRSALMEMGISEDIHKPLGVFFLLCLFLAGAWLGFWSVRKLVLDESGSVDQGIAYFVEWSLLIFAAAMILQSSIDTLLATEALLLDITVTLSMRSRRKLRFLRRLYRRISGLFCRTQDKSSPYKNLPAHGAPWTPKQSPASQAKSPASPLCRTDATGLTTKPAPQEPLKGQTYYSTFHVTPERKKFSKEEWKAFTRDSTRRAMEELSTSPDFARWVANNAERITVNPIADGTKETWTISLVLGGLMLRESSC</sequence>
<feature type="compositionally biased region" description="Low complexity" evidence="8">
    <location>
        <begin position="377"/>
        <end position="391"/>
    </location>
</feature>
<comment type="caution">
    <text evidence="11">The sequence shown here is derived from an EMBL/GenBank/DDBJ whole genome shotgun (WGS) entry which is preliminary data.</text>
</comment>
<feature type="signal peptide" evidence="10">
    <location>
        <begin position="1"/>
        <end position="32"/>
    </location>
</feature>
<feature type="region of interest" description="Disordered" evidence="8">
    <location>
        <begin position="365"/>
        <end position="407"/>
    </location>
</feature>
<organism evidence="11 12">
    <name type="scientific">Spirodela intermedia</name>
    <name type="common">Intermediate duckweed</name>
    <dbReference type="NCBI Taxonomy" id="51605"/>
    <lineage>
        <taxon>Eukaryota</taxon>
        <taxon>Viridiplantae</taxon>
        <taxon>Streptophyta</taxon>
        <taxon>Embryophyta</taxon>
        <taxon>Tracheophyta</taxon>
        <taxon>Spermatophyta</taxon>
        <taxon>Magnoliopsida</taxon>
        <taxon>Liliopsida</taxon>
        <taxon>Araceae</taxon>
        <taxon>Lemnoideae</taxon>
        <taxon>Spirodela</taxon>
    </lineage>
</organism>
<comment type="subcellular location">
    <subcellularLocation>
        <location evidence="1">Nucleus inner membrane</location>
        <topology evidence="1">Multi-pass membrane protein</topology>
        <orientation evidence="1">Nucleoplasmic side</orientation>
    </subcellularLocation>
</comment>
<keyword evidence="3 9" id="KW-0812">Transmembrane</keyword>
<evidence type="ECO:0000256" key="5">
    <source>
        <dbReference type="ARBA" id="ARBA00022989"/>
    </source>
</evidence>
<keyword evidence="7" id="KW-0539">Nucleus</keyword>
<keyword evidence="12" id="KW-1185">Reference proteome</keyword>
<evidence type="ECO:0000256" key="6">
    <source>
        <dbReference type="ARBA" id="ARBA00023136"/>
    </source>
</evidence>
<feature type="transmembrane region" description="Helical" evidence="9">
    <location>
        <begin position="295"/>
        <end position="312"/>
    </location>
</feature>
<keyword evidence="4 10" id="KW-0732">Signal</keyword>
<dbReference type="Proteomes" id="UP001189122">
    <property type="component" value="Unassembled WGS sequence"/>
</dbReference>
<keyword evidence="6 9" id="KW-0472">Membrane</keyword>
<dbReference type="PANTHER" id="PTHR31587">
    <property type="entry name" value="TRANSMEMBRANE PROTEIN (DUF2215)"/>
    <property type="match status" value="1"/>
</dbReference>
<evidence type="ECO:0000313" key="11">
    <source>
        <dbReference type="EMBL" id="CAA6675605.1"/>
    </source>
</evidence>
<feature type="transmembrane region" description="Helical" evidence="9">
    <location>
        <begin position="218"/>
        <end position="240"/>
    </location>
</feature>
<feature type="transmembrane region" description="Helical" evidence="9">
    <location>
        <begin position="165"/>
        <end position="181"/>
    </location>
</feature>
<evidence type="ECO:0000256" key="9">
    <source>
        <dbReference type="SAM" id="Phobius"/>
    </source>
</evidence>
<comment type="similarity">
    <text evidence="2">Belongs to the NEMP family.</text>
</comment>
<evidence type="ECO:0000256" key="7">
    <source>
        <dbReference type="ARBA" id="ARBA00023242"/>
    </source>
</evidence>
<evidence type="ECO:0000313" key="12">
    <source>
        <dbReference type="Proteomes" id="UP001189122"/>
    </source>
</evidence>
<feature type="transmembrane region" description="Helical" evidence="9">
    <location>
        <begin position="260"/>
        <end position="280"/>
    </location>
</feature>
<evidence type="ECO:0000256" key="10">
    <source>
        <dbReference type="SAM" id="SignalP"/>
    </source>
</evidence>
<evidence type="ECO:0000256" key="2">
    <source>
        <dbReference type="ARBA" id="ARBA00005748"/>
    </source>
</evidence>
<reference evidence="12" key="1">
    <citation type="journal article" date="2020" name="Sci. Rep.">
        <title>Chromosome-scale genome assembly for the duckweed Spirodela intermedia, integrating cytogenetic maps, PacBio and Oxford Nanopore libraries.</title>
        <authorList>
            <person name="Hoang P.T.N."/>
            <person name="Fiebig A."/>
            <person name="Novak P."/>
            <person name="Macas J."/>
            <person name="Cao H.X."/>
            <person name="Stepanenko A."/>
            <person name="Chen G."/>
            <person name="Borisjuk N."/>
            <person name="Scholz U."/>
            <person name="Schubert I."/>
        </authorList>
    </citation>
    <scope>NUCLEOTIDE SEQUENCE [LARGE SCALE GENOMIC DNA]</scope>
</reference>
<accession>A0ABN7ECH8</accession>
<proteinExistence type="inferred from homology"/>
<name>A0ABN7ECH8_SPIIN</name>
<evidence type="ECO:0000256" key="4">
    <source>
        <dbReference type="ARBA" id="ARBA00022729"/>
    </source>
</evidence>
<dbReference type="PANTHER" id="PTHR31587:SF4">
    <property type="entry name" value="TRANSMEMBRANE PROTEIN (DUF2215)"/>
    <property type="match status" value="1"/>
</dbReference>
<dbReference type="Pfam" id="PF10225">
    <property type="entry name" value="NEMP"/>
    <property type="match status" value="1"/>
</dbReference>
<evidence type="ECO:0000256" key="3">
    <source>
        <dbReference type="ARBA" id="ARBA00022692"/>
    </source>
</evidence>
<dbReference type="InterPro" id="IPR019358">
    <property type="entry name" value="NEMP_fam"/>
</dbReference>
<evidence type="ECO:0000256" key="1">
    <source>
        <dbReference type="ARBA" id="ARBA00004575"/>
    </source>
</evidence>
<protein>
    <submittedName>
        <fullName evidence="11">Uncharacterized protein</fullName>
    </submittedName>
</protein>
<feature type="transmembrane region" description="Helical" evidence="9">
    <location>
        <begin position="187"/>
        <end position="206"/>
    </location>
</feature>
<evidence type="ECO:0000256" key="8">
    <source>
        <dbReference type="SAM" id="MobiDB-lite"/>
    </source>
</evidence>
<dbReference type="EMBL" id="CACRZD030000373">
    <property type="protein sequence ID" value="CAA6675605.1"/>
    <property type="molecule type" value="Genomic_DNA"/>
</dbReference>